<dbReference type="InterPro" id="IPR017923">
    <property type="entry name" value="TFIIS_N"/>
</dbReference>
<feature type="region of interest" description="Disordered" evidence="2">
    <location>
        <begin position="242"/>
        <end position="269"/>
    </location>
</feature>
<dbReference type="Gene3D" id="1.20.930.10">
    <property type="entry name" value="Conserved domain common to transcription factors TFIIS, elongin A, CRSP70"/>
    <property type="match status" value="1"/>
</dbReference>
<accession>A0AAD7UMZ7</accession>
<evidence type="ECO:0000259" key="3">
    <source>
        <dbReference type="PROSITE" id="PS51319"/>
    </source>
</evidence>
<protein>
    <recommendedName>
        <fullName evidence="3">TFIIS N-terminal domain-containing protein</fullName>
    </recommendedName>
</protein>
<dbReference type="Proteomes" id="UP001230188">
    <property type="component" value="Unassembled WGS sequence"/>
</dbReference>
<keyword evidence="1" id="KW-0539">Nucleus</keyword>
<dbReference type="SUPFAM" id="SSF47676">
    <property type="entry name" value="Conserved domain common to transcription factors TFIIS, elongin A, CRSP70"/>
    <property type="match status" value="1"/>
</dbReference>
<feature type="compositionally biased region" description="Polar residues" evidence="2">
    <location>
        <begin position="250"/>
        <end position="269"/>
    </location>
</feature>
<dbReference type="GO" id="GO:0005634">
    <property type="term" value="C:nucleus"/>
    <property type="evidence" value="ECO:0007669"/>
    <property type="project" value="UniProtKB-SubCell"/>
</dbReference>
<evidence type="ECO:0000256" key="2">
    <source>
        <dbReference type="SAM" id="MobiDB-lite"/>
    </source>
</evidence>
<evidence type="ECO:0000313" key="5">
    <source>
        <dbReference type="Proteomes" id="UP001230188"/>
    </source>
</evidence>
<dbReference type="EMBL" id="JAQMWT010000047">
    <property type="protein sequence ID" value="KAJ8612512.1"/>
    <property type="molecule type" value="Genomic_DNA"/>
</dbReference>
<comment type="caution">
    <text evidence="4">The sequence shown here is derived from an EMBL/GenBank/DDBJ whole genome shotgun (WGS) entry which is preliminary data.</text>
</comment>
<sequence length="269" mass="30109">MYFTIREQASREAYRPPGPTPSLHELCVRVLAIHFDDIACAGPLETRLYEEILCHPDCLATPAAVLRLEERHPDLASKATDERYWRLRDKCDVAAAKGYAPLPVLADRVAAHRAVIESWTTASKTRPLAAALEALEKIPMTVELLARTKVGKTLARFVKRCPETDPAMPAATALLAAWKRRAGEEEEDYLRAHLGECETWKDLYVLLGTAEEKKRESVAARARARFKEVAGARRLTCELASTPPRKRRTSTAISPPRINNISNVSRPKY</sequence>
<feature type="domain" description="TFIIS N-terminal" evidence="3">
    <location>
        <begin position="114"/>
        <end position="185"/>
    </location>
</feature>
<evidence type="ECO:0000313" key="4">
    <source>
        <dbReference type="EMBL" id="KAJ8612512.1"/>
    </source>
</evidence>
<gene>
    <name evidence="4" type="ORF">CTAYLR_003702</name>
</gene>
<proteinExistence type="predicted"/>
<dbReference type="InterPro" id="IPR035441">
    <property type="entry name" value="TFIIS/LEDGF_dom_sf"/>
</dbReference>
<dbReference type="PROSITE" id="PS51319">
    <property type="entry name" value="TFIIS_N"/>
    <property type="match status" value="1"/>
</dbReference>
<organism evidence="4 5">
    <name type="scientific">Chrysophaeum taylorii</name>
    <dbReference type="NCBI Taxonomy" id="2483200"/>
    <lineage>
        <taxon>Eukaryota</taxon>
        <taxon>Sar</taxon>
        <taxon>Stramenopiles</taxon>
        <taxon>Ochrophyta</taxon>
        <taxon>Pelagophyceae</taxon>
        <taxon>Pelagomonadales</taxon>
        <taxon>Pelagomonadaceae</taxon>
        <taxon>Chrysophaeum</taxon>
    </lineage>
</organism>
<evidence type="ECO:0000256" key="1">
    <source>
        <dbReference type="PROSITE-ProRule" id="PRU00649"/>
    </source>
</evidence>
<keyword evidence="5" id="KW-1185">Reference proteome</keyword>
<comment type="subcellular location">
    <subcellularLocation>
        <location evidence="1">Nucleus</location>
    </subcellularLocation>
</comment>
<name>A0AAD7UMZ7_9STRA</name>
<dbReference type="Pfam" id="PF08711">
    <property type="entry name" value="Med26"/>
    <property type="match status" value="1"/>
</dbReference>
<reference evidence="4" key="1">
    <citation type="submission" date="2023-01" db="EMBL/GenBank/DDBJ databases">
        <title>Metagenome sequencing of chrysophaentin producing Chrysophaeum taylorii.</title>
        <authorList>
            <person name="Davison J."/>
            <person name="Bewley C."/>
        </authorList>
    </citation>
    <scope>NUCLEOTIDE SEQUENCE</scope>
    <source>
        <strain evidence="4">NIES-1699</strain>
    </source>
</reference>
<dbReference type="AlphaFoldDB" id="A0AAD7UMZ7"/>